<dbReference type="InterPro" id="IPR050706">
    <property type="entry name" value="Cyclic-di-GMP_PDE-like"/>
</dbReference>
<evidence type="ECO:0000313" key="3">
    <source>
        <dbReference type="EMBL" id="OAP43003.1"/>
    </source>
</evidence>
<dbReference type="PANTHER" id="PTHR33121:SF70">
    <property type="entry name" value="SIGNALING PROTEIN YKOW"/>
    <property type="match status" value="1"/>
</dbReference>
<organism evidence="3 4">
    <name type="scientific">Sinorhizobium glycinis</name>
    <dbReference type="NCBI Taxonomy" id="1472378"/>
    <lineage>
        <taxon>Bacteria</taxon>
        <taxon>Pseudomonadati</taxon>
        <taxon>Pseudomonadota</taxon>
        <taxon>Alphaproteobacteria</taxon>
        <taxon>Hyphomicrobiales</taxon>
        <taxon>Rhizobiaceae</taxon>
        <taxon>Sinorhizobium/Ensifer group</taxon>
        <taxon>Sinorhizobium</taxon>
    </lineage>
</organism>
<name>A0A178Y7I3_9HYPH</name>
<accession>A0A178Y7I3</accession>
<feature type="domain" description="GGDEF" evidence="2">
    <location>
        <begin position="118"/>
        <end position="250"/>
    </location>
</feature>
<dbReference type="Proteomes" id="UP000094025">
    <property type="component" value="Unassembled WGS sequence"/>
</dbReference>
<dbReference type="Gene3D" id="3.30.70.270">
    <property type="match status" value="1"/>
</dbReference>
<proteinExistence type="predicted"/>
<dbReference type="STRING" id="1472378.AU381_26925"/>
<gene>
    <name evidence="3" type="ORF">AU381_26925</name>
</gene>
<dbReference type="PROSITE" id="PS50887">
    <property type="entry name" value="GGDEF"/>
    <property type="match status" value="1"/>
</dbReference>
<dbReference type="PANTHER" id="PTHR33121">
    <property type="entry name" value="CYCLIC DI-GMP PHOSPHODIESTERASE PDEF"/>
    <property type="match status" value="1"/>
</dbReference>
<dbReference type="GO" id="GO:0071111">
    <property type="term" value="F:cyclic-guanylate-specific phosphodiesterase activity"/>
    <property type="evidence" value="ECO:0007669"/>
    <property type="project" value="InterPro"/>
</dbReference>
<comment type="caution">
    <text evidence="3">The sequence shown here is derived from an EMBL/GenBank/DDBJ whole genome shotgun (WGS) entry which is preliminary data.</text>
</comment>
<feature type="transmembrane region" description="Helical" evidence="1">
    <location>
        <begin position="46"/>
        <end position="70"/>
    </location>
</feature>
<protein>
    <recommendedName>
        <fullName evidence="2">GGDEF domain-containing protein</fullName>
    </recommendedName>
</protein>
<dbReference type="Pfam" id="PF00990">
    <property type="entry name" value="GGDEF"/>
    <property type="match status" value="1"/>
</dbReference>
<evidence type="ECO:0000313" key="4">
    <source>
        <dbReference type="Proteomes" id="UP000094025"/>
    </source>
</evidence>
<dbReference type="AlphaFoldDB" id="A0A178Y7I3"/>
<dbReference type="SMART" id="SM00267">
    <property type="entry name" value="GGDEF"/>
    <property type="match status" value="1"/>
</dbReference>
<dbReference type="NCBIfam" id="TIGR00254">
    <property type="entry name" value="GGDEF"/>
    <property type="match status" value="1"/>
</dbReference>
<dbReference type="SUPFAM" id="SSF55073">
    <property type="entry name" value="Nucleotide cyclase"/>
    <property type="match status" value="1"/>
</dbReference>
<keyword evidence="1" id="KW-0472">Membrane</keyword>
<dbReference type="InterPro" id="IPR043128">
    <property type="entry name" value="Rev_trsase/Diguanyl_cyclase"/>
</dbReference>
<dbReference type="OrthoDB" id="9812260at2"/>
<dbReference type="EMBL" id="LPUX01000049">
    <property type="protein sequence ID" value="OAP43003.1"/>
    <property type="molecule type" value="Genomic_DNA"/>
</dbReference>
<dbReference type="InterPro" id="IPR000160">
    <property type="entry name" value="GGDEF_dom"/>
</dbReference>
<keyword evidence="1" id="KW-0812">Transmembrane</keyword>
<dbReference type="InterPro" id="IPR029787">
    <property type="entry name" value="Nucleotide_cyclase"/>
</dbReference>
<feature type="transmembrane region" description="Helical" evidence="1">
    <location>
        <begin position="20"/>
        <end position="40"/>
    </location>
</feature>
<evidence type="ECO:0000256" key="1">
    <source>
        <dbReference type="SAM" id="Phobius"/>
    </source>
</evidence>
<keyword evidence="1" id="KW-1133">Transmembrane helix</keyword>
<keyword evidence="4" id="KW-1185">Reference proteome</keyword>
<sequence>MQWEGSSVAQKDWRVARYAIGGIFGFVVLSELLTYATLVVLADRPYVAAIVATALVSLLLGIPLIVIAAAQFRRADRLRSQLNHMVVHDSTTGCVTGRGLVHHANGLERRRQRSGDKLQGALIHVRINNLDDIGGSFGPQWNDELLQFVASTISTSVRRDDVVARTGPASFDVLLTGASETDADQVCARLTKALASSHFAADGKAVDLTLSLGGVLFNGSIDLERLHRAAASKTVEVTGTPATTIEFARLPSA</sequence>
<reference evidence="3 4" key="1">
    <citation type="journal article" date="2016" name="Int. J. Syst. Evol. Microbiol.">
        <title>Ensifer glycinis sp. nov., an novel rhizobial species associated with Glycine spp.</title>
        <authorList>
            <person name="Yan H."/>
            <person name="Yan J."/>
            <person name="Sui X.H."/>
            <person name="Wang E.T."/>
            <person name="Chen W.X."/>
            <person name="Zhang X.X."/>
            <person name="Chen W.F."/>
        </authorList>
    </citation>
    <scope>NUCLEOTIDE SEQUENCE [LARGE SCALE GENOMIC DNA]</scope>
    <source>
        <strain evidence="3 4">CCBAU 23380</strain>
    </source>
</reference>
<evidence type="ECO:0000259" key="2">
    <source>
        <dbReference type="PROSITE" id="PS50887"/>
    </source>
</evidence>